<evidence type="ECO:0000256" key="3">
    <source>
        <dbReference type="ARBA" id="ARBA00023150"/>
    </source>
</evidence>
<dbReference type="InParanoid" id="A0A540VJB0"/>
<dbReference type="FunFam" id="3.10.20.30:FF:000010">
    <property type="entry name" value="Molybdopterin synthase sulfur carrier subunit"/>
    <property type="match status" value="1"/>
</dbReference>
<feature type="region of interest" description="Disordered" evidence="6">
    <location>
        <begin position="241"/>
        <end position="260"/>
    </location>
</feature>
<reference evidence="7 8" key="1">
    <citation type="submission" date="2019-06" db="EMBL/GenBank/DDBJ databases">
        <title>Genome sequence of Litorilinea aerophila BAA-2444.</title>
        <authorList>
            <person name="Maclea K.S."/>
            <person name="Maurais E.G."/>
            <person name="Iannazzi L.C."/>
        </authorList>
    </citation>
    <scope>NUCLEOTIDE SEQUENCE [LARGE SCALE GENOMIC DNA]</scope>
    <source>
        <strain evidence="7 8">ATCC BAA-2444</strain>
    </source>
</reference>
<dbReference type="PANTHER" id="PTHR23404">
    <property type="entry name" value="MOLYBDOPTERIN SYNTHASE RELATED"/>
    <property type="match status" value="1"/>
</dbReference>
<organism evidence="7 8">
    <name type="scientific">Litorilinea aerophila</name>
    <dbReference type="NCBI Taxonomy" id="1204385"/>
    <lineage>
        <taxon>Bacteria</taxon>
        <taxon>Bacillati</taxon>
        <taxon>Chloroflexota</taxon>
        <taxon>Caldilineae</taxon>
        <taxon>Caldilineales</taxon>
        <taxon>Caldilineaceae</taxon>
        <taxon>Litorilinea</taxon>
    </lineage>
</organism>
<dbReference type="CDD" id="cd00754">
    <property type="entry name" value="Ubl_MoaD"/>
    <property type="match status" value="1"/>
</dbReference>
<dbReference type="Proteomes" id="UP000317371">
    <property type="component" value="Unassembled WGS sequence"/>
</dbReference>
<dbReference type="SUPFAM" id="SSF54285">
    <property type="entry name" value="MoaD/ThiS"/>
    <property type="match status" value="1"/>
</dbReference>
<dbReference type="CDD" id="cd00756">
    <property type="entry name" value="MoaE"/>
    <property type="match status" value="1"/>
</dbReference>
<name>A0A540VJB0_9CHLR</name>
<dbReference type="GO" id="GO:0006777">
    <property type="term" value="P:Mo-molybdopterin cofactor biosynthetic process"/>
    <property type="evidence" value="ECO:0007669"/>
    <property type="project" value="UniProtKB-KW"/>
</dbReference>
<dbReference type="OrthoDB" id="9803224at2"/>
<dbReference type="InterPro" id="IPR012675">
    <property type="entry name" value="Beta-grasp_dom_sf"/>
</dbReference>
<sequence length="260" mass="28597">MEVTVKLFATLRQQAGWSERRIDLPTEATLQDLLSRLEEEHENLTFADRPVYAAVNQEYAHLDRILAPGDEVALFPPVSGGTGGERESVLEEVSSQAAPKLYEITDRPLSLDEVAARVSRVSCGAVVVFSGTVRGETATEAGARNTDFLVYEAYVEMAERMLAQIGDEIKARWPKVEAVSIMHRIGRCEVGEPSVVIAVATPHRGDGCFEACRYAIERLKAIVPIWKQENWSDGQVWVEGPRQPELDLSPPGQEHGGGAD</sequence>
<dbReference type="Pfam" id="PF02391">
    <property type="entry name" value="MoaE"/>
    <property type="match status" value="1"/>
</dbReference>
<evidence type="ECO:0000313" key="7">
    <source>
        <dbReference type="EMBL" id="TQE96849.1"/>
    </source>
</evidence>
<dbReference type="GO" id="GO:0000166">
    <property type="term" value="F:nucleotide binding"/>
    <property type="evidence" value="ECO:0007669"/>
    <property type="project" value="UniProtKB-KW"/>
</dbReference>
<comment type="caution">
    <text evidence="7">The sequence shown here is derived from an EMBL/GenBank/DDBJ whole genome shotgun (WGS) entry which is preliminary data.</text>
</comment>
<evidence type="ECO:0000256" key="2">
    <source>
        <dbReference type="ARBA" id="ARBA00022741"/>
    </source>
</evidence>
<dbReference type="InterPro" id="IPR016155">
    <property type="entry name" value="Mopterin_synth/thiamin_S_b"/>
</dbReference>
<accession>A0A540VJB0</accession>
<dbReference type="Pfam" id="PF02597">
    <property type="entry name" value="ThiS"/>
    <property type="match status" value="1"/>
</dbReference>
<gene>
    <name evidence="7" type="primary">moaD</name>
    <name evidence="7" type="ORF">FKZ61_06210</name>
</gene>
<proteinExistence type="inferred from homology"/>
<dbReference type="InterPro" id="IPR036563">
    <property type="entry name" value="MoaE_sf"/>
</dbReference>
<dbReference type="AlphaFoldDB" id="A0A540VJB0"/>
<dbReference type="FunCoup" id="A0A540VJB0">
    <property type="interactions" value="428"/>
</dbReference>
<dbReference type="Gene3D" id="3.10.20.30">
    <property type="match status" value="1"/>
</dbReference>
<keyword evidence="8" id="KW-1185">Reference proteome</keyword>
<evidence type="ECO:0000256" key="6">
    <source>
        <dbReference type="SAM" id="MobiDB-lite"/>
    </source>
</evidence>
<keyword evidence="2" id="KW-0547">Nucleotide-binding</keyword>
<comment type="pathway">
    <text evidence="1">Cofactor biosynthesis; molybdopterin biosynthesis.</text>
</comment>
<dbReference type="Gene3D" id="3.90.1170.40">
    <property type="entry name" value="Molybdopterin biosynthesis MoaE subunit"/>
    <property type="match status" value="1"/>
</dbReference>
<dbReference type="InterPro" id="IPR003749">
    <property type="entry name" value="ThiS/MoaD-like"/>
</dbReference>
<dbReference type="NCBIfam" id="TIGR01682">
    <property type="entry name" value="moaD"/>
    <property type="match status" value="1"/>
</dbReference>
<evidence type="ECO:0000256" key="1">
    <source>
        <dbReference type="ARBA" id="ARBA00005046"/>
    </source>
</evidence>
<protein>
    <recommendedName>
        <fullName evidence="5">Molybdopterin synthase sulfur carrier subunit</fullName>
    </recommendedName>
</protein>
<dbReference type="InterPro" id="IPR003448">
    <property type="entry name" value="Mopterin_biosynth_MoaE"/>
</dbReference>
<comment type="similarity">
    <text evidence="4">Belongs to the MoaD family.</text>
</comment>
<evidence type="ECO:0000256" key="5">
    <source>
        <dbReference type="ARBA" id="ARBA00024247"/>
    </source>
</evidence>
<dbReference type="RefSeq" id="WP_141609221.1">
    <property type="nucleotide sequence ID" value="NZ_VIGC02000006.1"/>
</dbReference>
<dbReference type="EMBL" id="VIGC01000006">
    <property type="protein sequence ID" value="TQE96849.1"/>
    <property type="molecule type" value="Genomic_DNA"/>
</dbReference>
<keyword evidence="3" id="KW-0501">Molybdenum cofactor biosynthesis</keyword>
<evidence type="ECO:0000313" key="8">
    <source>
        <dbReference type="Proteomes" id="UP000317371"/>
    </source>
</evidence>
<dbReference type="SUPFAM" id="SSF54690">
    <property type="entry name" value="Molybdopterin synthase subunit MoaE"/>
    <property type="match status" value="1"/>
</dbReference>
<evidence type="ECO:0000256" key="4">
    <source>
        <dbReference type="ARBA" id="ARBA00024200"/>
    </source>
</evidence>